<dbReference type="RefSeq" id="WP_276831835.1">
    <property type="nucleotide sequence ID" value="NZ_DYTQ01000111.1"/>
</dbReference>
<accession>A0A9D2VI50</accession>
<feature type="transmembrane region" description="Helical" evidence="11">
    <location>
        <begin position="674"/>
        <end position="698"/>
    </location>
</feature>
<evidence type="ECO:0000256" key="11">
    <source>
        <dbReference type="RuleBase" id="RU365020"/>
    </source>
</evidence>
<feature type="transmembrane region" description="Helical" evidence="11">
    <location>
        <begin position="31"/>
        <end position="50"/>
    </location>
</feature>
<evidence type="ECO:0000313" key="14">
    <source>
        <dbReference type="EMBL" id="HJH25021.1"/>
    </source>
</evidence>
<evidence type="ECO:0000256" key="9">
    <source>
        <dbReference type="ARBA" id="ARBA00023136"/>
    </source>
</evidence>
<comment type="function">
    <text evidence="11">Catalytic subunit of cellulose synthase. It polymerizes uridine 5'-diphosphate glucose to cellulose.</text>
</comment>
<dbReference type="GO" id="GO:0016760">
    <property type="term" value="F:cellulose synthase (UDP-forming) activity"/>
    <property type="evidence" value="ECO:0007669"/>
    <property type="project" value="UniProtKB-EC"/>
</dbReference>
<dbReference type="Gene3D" id="2.40.10.220">
    <property type="entry name" value="predicted glycosyltransferase like domains"/>
    <property type="match status" value="1"/>
</dbReference>
<keyword evidence="3 11" id="KW-0997">Cell inner membrane</keyword>
<keyword evidence="5 11" id="KW-0808">Transferase</keyword>
<organism evidence="14 15">
    <name type="scientific">Paenalcaligenes hominis</name>
    <dbReference type="NCBI Taxonomy" id="643674"/>
    <lineage>
        <taxon>Bacteria</taxon>
        <taxon>Pseudomonadati</taxon>
        <taxon>Pseudomonadota</taxon>
        <taxon>Betaproteobacteria</taxon>
        <taxon>Burkholderiales</taxon>
        <taxon>Alcaligenaceae</taxon>
        <taxon>Paenalcaligenes</taxon>
    </lineage>
</organism>
<dbReference type="AlphaFoldDB" id="A0A9D2VI50"/>
<comment type="pathway">
    <text evidence="11">Glycan metabolism; bacterial cellulose biosynthesis.</text>
</comment>
<evidence type="ECO:0000256" key="8">
    <source>
        <dbReference type="ARBA" id="ARBA00022989"/>
    </source>
</evidence>
<dbReference type="InterPro" id="IPR050321">
    <property type="entry name" value="Glycosyltr_2/OpgH_subfam"/>
</dbReference>
<reference evidence="14" key="1">
    <citation type="journal article" date="2021" name="PeerJ">
        <title>Extensive microbial diversity within the chicken gut microbiome revealed by metagenomics and culture.</title>
        <authorList>
            <person name="Gilroy R."/>
            <person name="Ravi A."/>
            <person name="Getino M."/>
            <person name="Pursley I."/>
            <person name="Horton D.L."/>
            <person name="Alikhan N.F."/>
            <person name="Baker D."/>
            <person name="Gharbi K."/>
            <person name="Hall N."/>
            <person name="Watson M."/>
            <person name="Adriaenssens E.M."/>
            <person name="Foster-Nyarko E."/>
            <person name="Jarju S."/>
            <person name="Secka A."/>
            <person name="Antonio M."/>
            <person name="Oren A."/>
            <person name="Chaudhuri R.R."/>
            <person name="La Ragione R."/>
            <person name="Hildebrand F."/>
            <person name="Pallen M.J."/>
        </authorList>
    </citation>
    <scope>NUCLEOTIDE SEQUENCE</scope>
    <source>
        <strain evidence="14">CHK175-13533</strain>
    </source>
</reference>
<feature type="transmembrane region" description="Helical" evidence="11">
    <location>
        <begin position="530"/>
        <end position="547"/>
    </location>
</feature>
<dbReference type="CDD" id="cd06421">
    <property type="entry name" value="CESA_CelA_like"/>
    <property type="match status" value="1"/>
</dbReference>
<feature type="domain" description="PilZ" evidence="13">
    <location>
        <begin position="702"/>
        <end position="798"/>
    </location>
</feature>
<evidence type="ECO:0000259" key="12">
    <source>
        <dbReference type="Pfam" id="PF00535"/>
    </source>
</evidence>
<proteinExistence type="predicted"/>
<evidence type="ECO:0000256" key="7">
    <source>
        <dbReference type="ARBA" id="ARBA00022916"/>
    </source>
</evidence>
<keyword evidence="4 11" id="KW-0328">Glycosyltransferase</keyword>
<feature type="transmembrane region" description="Helical" evidence="11">
    <location>
        <begin position="553"/>
        <end position="575"/>
    </location>
</feature>
<dbReference type="InterPro" id="IPR029044">
    <property type="entry name" value="Nucleotide-diphossugar_trans"/>
</dbReference>
<dbReference type="InterPro" id="IPR009875">
    <property type="entry name" value="PilZ_domain"/>
</dbReference>
<evidence type="ECO:0000256" key="6">
    <source>
        <dbReference type="ARBA" id="ARBA00022692"/>
    </source>
</evidence>
<feature type="transmembrane region" description="Helical" evidence="11">
    <location>
        <begin position="158"/>
        <end position="175"/>
    </location>
</feature>
<dbReference type="Pfam" id="PF03552">
    <property type="entry name" value="Cellulose_synt"/>
    <property type="match status" value="1"/>
</dbReference>
<dbReference type="Pfam" id="PF00535">
    <property type="entry name" value="Glycos_transf_2"/>
    <property type="match status" value="1"/>
</dbReference>
<dbReference type="InterPro" id="IPR005150">
    <property type="entry name" value="Cellulose_synth"/>
</dbReference>
<dbReference type="Proteomes" id="UP000700248">
    <property type="component" value="Unassembled WGS sequence"/>
</dbReference>
<dbReference type="SUPFAM" id="SSF141371">
    <property type="entry name" value="PilZ domain-like"/>
    <property type="match status" value="1"/>
</dbReference>
<keyword evidence="7 11" id="KW-0135">Cellulose biosynthesis</keyword>
<keyword evidence="11" id="KW-0973">c-di-GMP</keyword>
<gene>
    <name evidence="14" type="primary">bcsA</name>
    <name evidence="14" type="ORF">K8U84_10755</name>
</gene>
<dbReference type="EMBL" id="DYTQ01000111">
    <property type="protein sequence ID" value="HJH25021.1"/>
    <property type="molecule type" value="Genomic_DNA"/>
</dbReference>
<keyword evidence="8 11" id="KW-1133">Transmembrane helix</keyword>
<dbReference type="GO" id="GO:0035438">
    <property type="term" value="F:cyclic-di-GMP binding"/>
    <property type="evidence" value="ECO:0007669"/>
    <property type="project" value="InterPro"/>
</dbReference>
<dbReference type="SUPFAM" id="SSF53448">
    <property type="entry name" value="Nucleotide-diphospho-sugar transferases"/>
    <property type="match status" value="1"/>
</dbReference>
<reference evidence="14" key="2">
    <citation type="submission" date="2021-09" db="EMBL/GenBank/DDBJ databases">
        <authorList>
            <person name="Gilroy R."/>
        </authorList>
    </citation>
    <scope>NUCLEOTIDE SEQUENCE</scope>
    <source>
        <strain evidence="14">CHK175-13533</strain>
    </source>
</reference>
<name>A0A9D2VI50_9BURK</name>
<evidence type="ECO:0000256" key="10">
    <source>
        <dbReference type="ARBA" id="ARBA00048682"/>
    </source>
</evidence>
<feature type="transmembrane region" description="Helical" evidence="11">
    <location>
        <begin position="205"/>
        <end position="226"/>
    </location>
</feature>
<dbReference type="Pfam" id="PF07238">
    <property type="entry name" value="PilZ"/>
    <property type="match status" value="1"/>
</dbReference>
<feature type="domain" description="Glycosyltransferase 2-like" evidence="12">
    <location>
        <begin position="286"/>
        <end position="454"/>
    </location>
</feature>
<evidence type="ECO:0000259" key="13">
    <source>
        <dbReference type="Pfam" id="PF07238"/>
    </source>
</evidence>
<evidence type="ECO:0000256" key="1">
    <source>
        <dbReference type="ARBA" id="ARBA00004429"/>
    </source>
</evidence>
<dbReference type="NCBIfam" id="NF008558">
    <property type="entry name" value="PRK11498.1"/>
    <property type="match status" value="1"/>
</dbReference>
<keyword evidence="9 11" id="KW-0472">Membrane</keyword>
<feature type="transmembrane region" description="Helical" evidence="11">
    <location>
        <begin position="238"/>
        <end position="260"/>
    </location>
</feature>
<comment type="caution">
    <text evidence="14">The sequence shown here is derived from an EMBL/GenBank/DDBJ whole genome shotgun (WGS) entry which is preliminary data.</text>
</comment>
<dbReference type="PANTHER" id="PTHR43867:SF2">
    <property type="entry name" value="CELLULOSE SYNTHASE CATALYTIC SUBUNIT A [UDP-FORMING]"/>
    <property type="match status" value="1"/>
</dbReference>
<keyword evidence="2 11" id="KW-1003">Cell membrane</keyword>
<dbReference type="GO" id="GO:0005886">
    <property type="term" value="C:plasma membrane"/>
    <property type="evidence" value="ECO:0007669"/>
    <property type="project" value="UniProtKB-SubCell"/>
</dbReference>
<comment type="cofactor">
    <cofactor evidence="11">
        <name>Mg(2+)</name>
        <dbReference type="ChEBI" id="CHEBI:18420"/>
    </cofactor>
</comment>
<keyword evidence="6 11" id="KW-0812">Transmembrane</keyword>
<evidence type="ECO:0000256" key="5">
    <source>
        <dbReference type="ARBA" id="ARBA00022679"/>
    </source>
</evidence>
<evidence type="ECO:0000313" key="15">
    <source>
        <dbReference type="Proteomes" id="UP000700248"/>
    </source>
</evidence>
<comment type="catalytic activity">
    <reaction evidence="10 11">
        <text>[(1-&gt;4)-beta-D-glucosyl](n) + UDP-alpha-D-glucose = [(1-&gt;4)-beta-D-glucosyl](n+1) + UDP + H(+)</text>
        <dbReference type="Rhea" id="RHEA:19929"/>
        <dbReference type="Rhea" id="RHEA-COMP:10033"/>
        <dbReference type="Rhea" id="RHEA-COMP:10034"/>
        <dbReference type="ChEBI" id="CHEBI:15378"/>
        <dbReference type="ChEBI" id="CHEBI:18246"/>
        <dbReference type="ChEBI" id="CHEBI:58223"/>
        <dbReference type="ChEBI" id="CHEBI:58885"/>
        <dbReference type="EC" id="2.4.1.12"/>
    </reaction>
</comment>
<feature type="transmembrane region" description="Helical" evidence="11">
    <location>
        <begin position="643"/>
        <end position="662"/>
    </location>
</feature>
<sequence>MTKYLARCVLSTSLYQVGAQHYSYLRYQRRMGMWVASFCLLMWGISYTFLRLEGPAWQGLIKSYTPWFSHLQQRPYRFADPVRYGLQSLWLVIWRLPFHYSSQTHPWQGLTRWYRAFTIQRNRFFLWLKRLATPFLVAVAPAASHPQARTRSSWSQKFGWVIAIGLTLICALLLVTQPFNLLSQFVFVMLLWCAALLIRDVPGRFSALMLIVLSLTVSGRYIWWRYSSTLNWNDSKDVFFGLILLAAETYSWVVLVLGYIQTAWPLQRQVAPLPKNTDLWPTVDLMIPTYNEDLSVVRPTVYAALGMDWPKDKLRIHLLDDGRRPAFREFAEQAGINYIIRPDGRHAKAGNLNHALTKTDGDLVAIFDCDHVPSRAFLQLTVGWFFRDKKLSLVQTPHHFFSPDPFERNLSHFGTKPNENSLFYGLIQDGNDLWNAAFFCGSCAILRRSAVESIGGFAVETVTEDAHTALRLHRKGFNSAYLRIPMAAGLATESLSAHIGQRIRWARGMVQIFRTDNPLLGKGLSLFQRICYVNAMMHFLAGIPRLIYLTAPLAFLVFHAYIIYAPALVIMLYVLPHMMHAALTNSVMQGAYRRSFWGEIYETVLSWYIAWPTTVALFAPSKGTFNVTAKGGLVNKSYFDWKIALPYMVLALLNLIGVGFGIWRFMYGPDNEKITVIVTLLWVAYNLIVLGGAVAVAAESRQVRHSHRVAASMPVHVVAANGKAFAATLMDYSDSGVALTLKGHASFMLGERVTLQLPRGARQFTFPAVVVRRTDTALGLYLSDLTVQQQIDFVQCTFARSDAWITAGQQFALDRPMSSFGDVVKLSLVGYKRLATYMPFPFSWVLKGLANAFLWLGSFIPRTRPVNRYEK</sequence>
<dbReference type="GO" id="GO:0030244">
    <property type="term" value="P:cellulose biosynthetic process"/>
    <property type="evidence" value="ECO:0007669"/>
    <property type="project" value="UniProtKB-KW"/>
</dbReference>
<dbReference type="PANTHER" id="PTHR43867">
    <property type="entry name" value="CELLULOSE SYNTHASE CATALYTIC SUBUNIT A [UDP-FORMING]"/>
    <property type="match status" value="1"/>
</dbReference>
<dbReference type="Gene3D" id="3.90.550.10">
    <property type="entry name" value="Spore Coat Polysaccharide Biosynthesis Protein SpsA, Chain A"/>
    <property type="match status" value="1"/>
</dbReference>
<dbReference type="InterPro" id="IPR001173">
    <property type="entry name" value="Glyco_trans_2-like"/>
</dbReference>
<dbReference type="NCBIfam" id="TIGR03030">
    <property type="entry name" value="CelA"/>
    <property type="match status" value="1"/>
</dbReference>
<dbReference type="GO" id="GO:0006011">
    <property type="term" value="P:UDP-alpha-D-glucose metabolic process"/>
    <property type="evidence" value="ECO:0007669"/>
    <property type="project" value="InterPro"/>
</dbReference>
<protein>
    <recommendedName>
        <fullName evidence="11">Cellulose synthase catalytic subunit [UDP-forming]</fullName>
        <ecNumber evidence="11">2.4.1.12</ecNumber>
    </recommendedName>
</protein>
<feature type="transmembrane region" description="Helical" evidence="11">
    <location>
        <begin position="181"/>
        <end position="198"/>
    </location>
</feature>
<dbReference type="EC" id="2.4.1.12" evidence="11"/>
<evidence type="ECO:0000256" key="3">
    <source>
        <dbReference type="ARBA" id="ARBA00022519"/>
    </source>
</evidence>
<evidence type="ECO:0000256" key="4">
    <source>
        <dbReference type="ARBA" id="ARBA00022676"/>
    </source>
</evidence>
<evidence type="ECO:0000256" key="2">
    <source>
        <dbReference type="ARBA" id="ARBA00022475"/>
    </source>
</evidence>
<comment type="subcellular location">
    <subcellularLocation>
        <location evidence="1">Cell inner membrane</location>
        <topology evidence="1">Multi-pass membrane protein</topology>
    </subcellularLocation>
</comment>
<dbReference type="PRINTS" id="PR01439">
    <property type="entry name" value="CELLSNTHASEA"/>
</dbReference>
<dbReference type="InterPro" id="IPR003919">
    <property type="entry name" value="Cell_synth_A"/>
</dbReference>